<organism evidence="4 5">
    <name type="scientific">Pelotomaculum propionicicum</name>
    <dbReference type="NCBI Taxonomy" id="258475"/>
    <lineage>
        <taxon>Bacteria</taxon>
        <taxon>Bacillati</taxon>
        <taxon>Bacillota</taxon>
        <taxon>Clostridia</taxon>
        <taxon>Eubacteriales</taxon>
        <taxon>Desulfotomaculaceae</taxon>
        <taxon>Pelotomaculum</taxon>
    </lineage>
</organism>
<dbReference type="InterPro" id="IPR051312">
    <property type="entry name" value="Diverse_Substr_Oxidored"/>
</dbReference>
<keyword evidence="2 4" id="KW-0560">Oxidoreductase</keyword>
<dbReference type="SUPFAM" id="SSF55447">
    <property type="entry name" value="CO dehydrogenase flavoprotein C-terminal domain-like"/>
    <property type="match status" value="1"/>
</dbReference>
<dbReference type="Gene3D" id="3.30.43.10">
    <property type="entry name" value="Uridine Diphospho-n-acetylenolpyruvylglucosamine Reductase, domain 2"/>
    <property type="match status" value="1"/>
</dbReference>
<evidence type="ECO:0000256" key="1">
    <source>
        <dbReference type="ARBA" id="ARBA00022630"/>
    </source>
</evidence>
<dbReference type="PANTHER" id="PTHR42659:SF9">
    <property type="entry name" value="XANTHINE DEHYDROGENASE FAD-BINDING SUBUNIT XDHB-RELATED"/>
    <property type="match status" value="1"/>
</dbReference>
<dbReference type="EC" id="1.17.1.5" evidence="4"/>
<sequence>MLQDYLFPETISEAVSFLKSNEGQARIIAGGTDLLLDIPEGKIKTSCLVDITRIPELSKITLEDGVISIGAAVTHNQAANSELIQEKAAALAQAASCVGSYQIRNSATVIGNVCNAQPAADTAVALVALGAVAEIANPGGTEYVPVEKMYAGVGKSTIDSASQLVTRVSFPAAQKKQGTAFVRLHQRKALALPMLNVAAMVALEGGKFLWARIAMAPVGPGPVRALSAEEILKGAEVTPEVIEKAAQSALEQANPRSSALRGSKEYRTSVLPVLVRRALEQAVANAGSSCK</sequence>
<keyword evidence="1" id="KW-0285">Flavoprotein</keyword>
<dbReference type="InterPro" id="IPR002346">
    <property type="entry name" value="Mopterin_DH_FAD-bd"/>
</dbReference>
<dbReference type="EMBL" id="QFFZ01000004">
    <property type="protein sequence ID" value="TEB13011.1"/>
    <property type="molecule type" value="Genomic_DNA"/>
</dbReference>
<dbReference type="InterPro" id="IPR016169">
    <property type="entry name" value="FAD-bd_PCMH_sub2"/>
</dbReference>
<evidence type="ECO:0000256" key="2">
    <source>
        <dbReference type="ARBA" id="ARBA00023002"/>
    </source>
</evidence>
<dbReference type="GO" id="GO:0050138">
    <property type="term" value="F:nicotinate dehydrogenase activity"/>
    <property type="evidence" value="ECO:0007669"/>
    <property type="project" value="UniProtKB-EC"/>
</dbReference>
<dbReference type="OrthoDB" id="9789842at2"/>
<dbReference type="PANTHER" id="PTHR42659">
    <property type="entry name" value="XANTHINE DEHYDROGENASE SUBUNIT C-RELATED"/>
    <property type="match status" value="1"/>
</dbReference>
<accession>A0A4Y7RVS7</accession>
<dbReference type="Gene3D" id="3.30.465.10">
    <property type="match status" value="1"/>
</dbReference>
<dbReference type="RefSeq" id="WP_134212529.1">
    <property type="nucleotide sequence ID" value="NZ_QFFZ01000004.1"/>
</dbReference>
<reference evidence="4 5" key="1">
    <citation type="journal article" date="2018" name="Environ. Microbiol.">
        <title>Novel energy conservation strategies and behaviour of Pelotomaculum schinkii driving syntrophic propionate catabolism.</title>
        <authorList>
            <person name="Hidalgo-Ahumada C.A.P."/>
            <person name="Nobu M.K."/>
            <person name="Narihiro T."/>
            <person name="Tamaki H."/>
            <person name="Liu W.T."/>
            <person name="Kamagata Y."/>
            <person name="Stams A.J.M."/>
            <person name="Imachi H."/>
            <person name="Sousa D.Z."/>
        </authorList>
    </citation>
    <scope>NUCLEOTIDE SEQUENCE [LARGE SCALE GENOMIC DNA]</scope>
    <source>
        <strain evidence="4 5">MGP</strain>
    </source>
</reference>
<dbReference type="GO" id="GO:0071949">
    <property type="term" value="F:FAD binding"/>
    <property type="evidence" value="ECO:0007669"/>
    <property type="project" value="InterPro"/>
</dbReference>
<dbReference type="AlphaFoldDB" id="A0A4Y7RVS7"/>
<dbReference type="InterPro" id="IPR036683">
    <property type="entry name" value="CO_DH_flav_C_dom_sf"/>
</dbReference>
<dbReference type="SUPFAM" id="SSF56176">
    <property type="entry name" value="FAD-binding/transporter-associated domain-like"/>
    <property type="match status" value="1"/>
</dbReference>
<keyword evidence="5" id="KW-1185">Reference proteome</keyword>
<protein>
    <submittedName>
        <fullName evidence="4">Nicotinate dehydrogenase FAD-subunit</fullName>
        <ecNumber evidence="4">1.17.1.5</ecNumber>
    </submittedName>
</protein>
<dbReference type="InterPro" id="IPR016166">
    <property type="entry name" value="FAD-bd_PCMH"/>
</dbReference>
<dbReference type="InterPro" id="IPR005107">
    <property type="entry name" value="CO_DH_flav_C"/>
</dbReference>
<dbReference type="SMART" id="SM01092">
    <property type="entry name" value="CO_deh_flav_C"/>
    <property type="match status" value="1"/>
</dbReference>
<feature type="domain" description="FAD-binding PCMH-type" evidence="3">
    <location>
        <begin position="1"/>
        <end position="175"/>
    </location>
</feature>
<name>A0A4Y7RVS7_9FIRM</name>
<dbReference type="Gene3D" id="3.30.390.50">
    <property type="entry name" value="CO dehydrogenase flavoprotein, C-terminal domain"/>
    <property type="match status" value="1"/>
</dbReference>
<evidence type="ECO:0000313" key="4">
    <source>
        <dbReference type="EMBL" id="TEB13011.1"/>
    </source>
</evidence>
<dbReference type="InterPro" id="IPR016167">
    <property type="entry name" value="FAD-bd_PCMH_sub1"/>
</dbReference>
<gene>
    <name evidence="4" type="primary">ndhF</name>
    <name evidence="4" type="ORF">Pmgp_00649</name>
</gene>
<dbReference type="Proteomes" id="UP000297597">
    <property type="component" value="Unassembled WGS sequence"/>
</dbReference>
<dbReference type="PROSITE" id="PS51387">
    <property type="entry name" value="FAD_PCMH"/>
    <property type="match status" value="1"/>
</dbReference>
<dbReference type="InterPro" id="IPR036318">
    <property type="entry name" value="FAD-bd_PCMH-like_sf"/>
</dbReference>
<comment type="caution">
    <text evidence="4">The sequence shown here is derived from an EMBL/GenBank/DDBJ whole genome shotgun (WGS) entry which is preliminary data.</text>
</comment>
<dbReference type="Pfam" id="PF00941">
    <property type="entry name" value="FAD_binding_5"/>
    <property type="match status" value="1"/>
</dbReference>
<evidence type="ECO:0000259" key="3">
    <source>
        <dbReference type="PROSITE" id="PS51387"/>
    </source>
</evidence>
<dbReference type="Pfam" id="PF03450">
    <property type="entry name" value="CO_deh_flav_C"/>
    <property type="match status" value="1"/>
</dbReference>
<evidence type="ECO:0000313" key="5">
    <source>
        <dbReference type="Proteomes" id="UP000297597"/>
    </source>
</evidence>
<proteinExistence type="predicted"/>